<gene>
    <name evidence="2" type="ORF">AABB28_09290</name>
</gene>
<evidence type="ECO:0000313" key="3">
    <source>
        <dbReference type="Proteomes" id="UP001451782"/>
    </source>
</evidence>
<feature type="chain" id="PRO_5042939381" description="Polyketide synthase" evidence="1">
    <location>
        <begin position="32"/>
        <end position="120"/>
    </location>
</feature>
<dbReference type="EMBL" id="CP151762">
    <property type="protein sequence ID" value="WZU62122.1"/>
    <property type="molecule type" value="Genomic_DNA"/>
</dbReference>
<proteinExistence type="predicted"/>
<sequence>MRYLAHQCSRLLLTFAVLVAMAGAGFAHRFAAPDIDDSLLAYVASGGALGDICNDAGQWDAGGGHCDACRLVYGAVVPSAAVLPPSRIDANLLQVGRYAAPAPFAPAANPACPVRAPPVV</sequence>
<keyword evidence="3" id="KW-1185">Reference proteome</keyword>
<reference evidence="2 3" key="1">
    <citation type="submission" date="2024-04" db="EMBL/GenBank/DDBJ databases">
        <title>Phylogenomic analyses of a clade within the roseobacter group suggest taxonomic reassignments of species of the genera Aestuariivita, Citreicella, Loktanella, Nautella, Pelagibaca, Ruegeria, Thalassobius, Thiobacimonas and Tropicibacter, and the proposal o.</title>
        <authorList>
            <person name="Jeon C.O."/>
        </authorList>
    </citation>
    <scope>NUCLEOTIDE SEQUENCE [LARGE SCALE GENOMIC DNA]</scope>
    <source>
        <strain evidence="2 3">G8-12</strain>
    </source>
</reference>
<dbReference type="RefSeq" id="WP_342068534.1">
    <property type="nucleotide sequence ID" value="NZ_CP151762.1"/>
</dbReference>
<evidence type="ECO:0000256" key="1">
    <source>
        <dbReference type="SAM" id="SignalP"/>
    </source>
</evidence>
<organism evidence="2 3">
    <name type="scientific">Yoonia algicola</name>
    <dbReference type="NCBI Taxonomy" id="3137368"/>
    <lineage>
        <taxon>Bacteria</taxon>
        <taxon>Pseudomonadati</taxon>
        <taxon>Pseudomonadota</taxon>
        <taxon>Alphaproteobacteria</taxon>
        <taxon>Rhodobacterales</taxon>
        <taxon>Paracoccaceae</taxon>
        <taxon>Yoonia</taxon>
    </lineage>
</organism>
<dbReference type="AlphaFoldDB" id="A0AAN0M4A7"/>
<feature type="signal peptide" evidence="1">
    <location>
        <begin position="1"/>
        <end position="31"/>
    </location>
</feature>
<keyword evidence="1" id="KW-0732">Signal</keyword>
<accession>A0AAN0M4A7</accession>
<evidence type="ECO:0008006" key="4">
    <source>
        <dbReference type="Google" id="ProtNLM"/>
    </source>
</evidence>
<dbReference type="KEGG" id="yag:AABB28_09290"/>
<protein>
    <recommendedName>
        <fullName evidence="4">Polyketide synthase</fullName>
    </recommendedName>
</protein>
<evidence type="ECO:0000313" key="2">
    <source>
        <dbReference type="EMBL" id="WZU62122.1"/>
    </source>
</evidence>
<name>A0AAN0M4A7_9RHOB</name>
<dbReference type="Proteomes" id="UP001451782">
    <property type="component" value="Chromosome"/>
</dbReference>